<evidence type="ECO:0000256" key="3">
    <source>
        <dbReference type="ARBA" id="ARBA00023172"/>
    </source>
</evidence>
<reference evidence="6" key="1">
    <citation type="submission" date="2016-10" db="EMBL/GenBank/DDBJ databases">
        <authorList>
            <person name="Varghese N."/>
            <person name="Submissions S."/>
        </authorList>
    </citation>
    <scope>NUCLEOTIDE SEQUENCE [LARGE SCALE GENOMIC DNA]</scope>
    <source>
        <strain evidence="6">IBRC-M 10655</strain>
    </source>
</reference>
<dbReference type="InterPro" id="IPR004107">
    <property type="entry name" value="Integrase_SAM-like_N"/>
</dbReference>
<sequence length="314" mass="35590">MTASVARLAVTPRPKDDISQIRQRGNSLQVSVFAGTDPIAGKRLYLSDSTTDPAEAKRIRAKFRAQVAEQRSARTKATFRHTIDEWLKVHEIEETTRQSYDMYVRLYIGPALGKSPAGKITARVLEQFYAHLRRCARLCDGKPFVEHVQEGPHECRTVKHRRPPGRMPAAGYPPHDCADKGCRVIECKPHECTRLSNSTILKIHFMISGALAAALRWEWIVSNPAEVAQKPRQPIPQPNPPTVEQAGQILAAAWEQDEDRGTLVWLVMVTGLRRAEVLGLRWSHFDLKGRTLKVQRNYLFSHEPSRDRPYHPDA</sequence>
<protein>
    <submittedName>
        <fullName evidence="5">Phage integrase family protein</fullName>
    </submittedName>
</protein>
<dbReference type="Pfam" id="PF14659">
    <property type="entry name" value="Phage_int_SAM_3"/>
    <property type="match status" value="1"/>
</dbReference>
<dbReference type="Proteomes" id="UP000199651">
    <property type="component" value="Unassembled WGS sequence"/>
</dbReference>
<dbReference type="InterPro" id="IPR010998">
    <property type="entry name" value="Integrase_recombinase_N"/>
</dbReference>
<name>A0A1H0K3F8_9PSEU</name>
<keyword evidence="1" id="KW-0229">DNA integration</keyword>
<dbReference type="InterPro" id="IPR013762">
    <property type="entry name" value="Integrase-like_cat_sf"/>
</dbReference>
<dbReference type="SUPFAM" id="SSF56349">
    <property type="entry name" value="DNA breaking-rejoining enzymes"/>
    <property type="match status" value="1"/>
</dbReference>
<dbReference type="PROSITE" id="PS51898">
    <property type="entry name" value="TYR_RECOMBINASE"/>
    <property type="match status" value="1"/>
</dbReference>
<dbReference type="InterPro" id="IPR002104">
    <property type="entry name" value="Integrase_catalytic"/>
</dbReference>
<evidence type="ECO:0000313" key="6">
    <source>
        <dbReference type="Proteomes" id="UP000199651"/>
    </source>
</evidence>
<dbReference type="GO" id="GO:0003677">
    <property type="term" value="F:DNA binding"/>
    <property type="evidence" value="ECO:0007669"/>
    <property type="project" value="UniProtKB-KW"/>
</dbReference>
<dbReference type="InterPro" id="IPR011010">
    <property type="entry name" value="DNA_brk_join_enz"/>
</dbReference>
<dbReference type="Gene3D" id="1.10.443.10">
    <property type="entry name" value="Intergrase catalytic core"/>
    <property type="match status" value="1"/>
</dbReference>
<dbReference type="GO" id="GO:0015074">
    <property type="term" value="P:DNA integration"/>
    <property type="evidence" value="ECO:0007669"/>
    <property type="project" value="UniProtKB-KW"/>
</dbReference>
<evidence type="ECO:0000313" key="5">
    <source>
        <dbReference type="EMBL" id="SDO50456.1"/>
    </source>
</evidence>
<keyword evidence="2" id="KW-0238">DNA-binding</keyword>
<feature type="domain" description="Tyr recombinase" evidence="4">
    <location>
        <begin position="236"/>
        <end position="314"/>
    </location>
</feature>
<keyword evidence="3" id="KW-0233">DNA recombination</keyword>
<dbReference type="GO" id="GO:0006310">
    <property type="term" value="P:DNA recombination"/>
    <property type="evidence" value="ECO:0007669"/>
    <property type="project" value="UniProtKB-KW"/>
</dbReference>
<accession>A0A1H0K3F8</accession>
<evidence type="ECO:0000256" key="1">
    <source>
        <dbReference type="ARBA" id="ARBA00022908"/>
    </source>
</evidence>
<proteinExistence type="predicted"/>
<evidence type="ECO:0000256" key="2">
    <source>
        <dbReference type="ARBA" id="ARBA00023125"/>
    </source>
</evidence>
<dbReference type="EMBL" id="FNJB01000003">
    <property type="protein sequence ID" value="SDO50456.1"/>
    <property type="molecule type" value="Genomic_DNA"/>
</dbReference>
<dbReference type="STRING" id="504798.SAMN05421871_102729"/>
<keyword evidence="6" id="KW-1185">Reference proteome</keyword>
<dbReference type="AlphaFoldDB" id="A0A1H0K3F8"/>
<evidence type="ECO:0000259" key="4">
    <source>
        <dbReference type="PROSITE" id="PS51898"/>
    </source>
</evidence>
<gene>
    <name evidence="5" type="ORF">SAMN05192558_103320</name>
</gene>
<dbReference type="Gene3D" id="1.10.150.130">
    <property type="match status" value="1"/>
</dbReference>
<organism evidence="5 6">
    <name type="scientific">Actinokineospora alba</name>
    <dbReference type="NCBI Taxonomy" id="504798"/>
    <lineage>
        <taxon>Bacteria</taxon>
        <taxon>Bacillati</taxon>
        <taxon>Actinomycetota</taxon>
        <taxon>Actinomycetes</taxon>
        <taxon>Pseudonocardiales</taxon>
        <taxon>Pseudonocardiaceae</taxon>
        <taxon>Actinokineospora</taxon>
    </lineage>
</organism>